<name>A0ACC0WNJ0_9STRA</name>
<comment type="caution">
    <text evidence="1">The sequence shown here is derived from an EMBL/GenBank/DDBJ whole genome shotgun (WGS) entry which is preliminary data.</text>
</comment>
<sequence>MSNKKYQIAVLPGDGIGPEVCTQAVEVLKTVGELFHHEFAFTTVLCGGAAYDAHKSHLPQSTIDTVAASDAVLFGSVGGPTDAQEDPKWKDAEKNCLLGLRKNFQLAVNIRPAKIYSMLPDLSPLKPSIVANGVDMVIVRELVSGIYFGEHRTDGDTAVDVMKYTEAESLADMWECCCTNTIERVKQIAKPMKFAFETAINVTLRSKRLTVVDKANVLDCSRLWRKVAKDVSKNYPEVKLDFMYIDNAVMQLIRSPSQFDVIVTGNMFGDILSDAASVLPGSLGLMPSASLGDKVHLFEPIGGSAPDIAGKDLANPIAQILSAALLLRYSFQMEAEAQLIEKAVDQVLLEGVRTGDLTEDKSAAVGTKAMGAAIIAKIKALHQ</sequence>
<protein>
    <submittedName>
        <fullName evidence="1">Uncharacterized protein</fullName>
    </submittedName>
</protein>
<evidence type="ECO:0000313" key="2">
    <source>
        <dbReference type="Proteomes" id="UP001163321"/>
    </source>
</evidence>
<organism evidence="1 2">
    <name type="scientific">Peronosclerospora sorghi</name>
    <dbReference type="NCBI Taxonomy" id="230839"/>
    <lineage>
        <taxon>Eukaryota</taxon>
        <taxon>Sar</taxon>
        <taxon>Stramenopiles</taxon>
        <taxon>Oomycota</taxon>
        <taxon>Peronosporomycetes</taxon>
        <taxon>Peronosporales</taxon>
        <taxon>Peronosporaceae</taxon>
        <taxon>Peronosclerospora</taxon>
    </lineage>
</organism>
<dbReference type="Proteomes" id="UP001163321">
    <property type="component" value="Chromosome 10"/>
</dbReference>
<dbReference type="EMBL" id="CM047589">
    <property type="protein sequence ID" value="KAI9920235.1"/>
    <property type="molecule type" value="Genomic_DNA"/>
</dbReference>
<accession>A0ACC0WNJ0</accession>
<reference evidence="1 2" key="1">
    <citation type="journal article" date="2022" name="bioRxiv">
        <title>The genome of the oomycete Peronosclerospora sorghi, a cosmopolitan pathogen of maize and sorghum, is inflated with dispersed pseudogenes.</title>
        <authorList>
            <person name="Fletcher K."/>
            <person name="Martin F."/>
            <person name="Isakeit T."/>
            <person name="Cavanaugh K."/>
            <person name="Magill C."/>
            <person name="Michelmore R."/>
        </authorList>
    </citation>
    <scope>NUCLEOTIDE SEQUENCE [LARGE SCALE GENOMIC DNA]</scope>
    <source>
        <strain evidence="1">P6</strain>
    </source>
</reference>
<keyword evidence="2" id="KW-1185">Reference proteome</keyword>
<gene>
    <name evidence="1" type="ORF">PsorP6_015663</name>
</gene>
<proteinExistence type="predicted"/>
<evidence type="ECO:0000313" key="1">
    <source>
        <dbReference type="EMBL" id="KAI9920235.1"/>
    </source>
</evidence>